<dbReference type="InterPro" id="IPR023214">
    <property type="entry name" value="HAD_sf"/>
</dbReference>
<dbReference type="AlphaFoldDB" id="A0A0B0HD28"/>
<dbReference type="eggNOG" id="COG1011">
    <property type="taxonomic scope" value="Bacteria"/>
</dbReference>
<dbReference type="RefSeq" id="WP_043116272.1">
    <property type="nucleotide sequence ID" value="NZ_JRAA01000001.1"/>
</dbReference>
<dbReference type="Gene3D" id="1.20.120.1600">
    <property type="match status" value="1"/>
</dbReference>
<keyword evidence="5" id="KW-1185">Reference proteome</keyword>
<evidence type="ECO:0000256" key="1">
    <source>
        <dbReference type="ARBA" id="ARBA00001946"/>
    </source>
</evidence>
<dbReference type="InterPro" id="IPR051400">
    <property type="entry name" value="HAD-like_hydrolase"/>
</dbReference>
<name>A0A0B0HD28_SOVGS</name>
<comment type="cofactor">
    <cofactor evidence="1">
        <name>Mg(2+)</name>
        <dbReference type="ChEBI" id="CHEBI:18420"/>
    </cofactor>
</comment>
<keyword evidence="2" id="KW-0378">Hydrolase</keyword>
<evidence type="ECO:0000256" key="3">
    <source>
        <dbReference type="ARBA" id="ARBA00022842"/>
    </source>
</evidence>
<dbReference type="Gene3D" id="3.40.50.1000">
    <property type="entry name" value="HAD superfamily/HAD-like"/>
    <property type="match status" value="1"/>
</dbReference>
<sequence length="238" mass="26985">MLEHLYPGLRLITFDLDDTLWPCHETIMRAEDALFEWLQTRAPGLTEAHSVSSMREHRRELARANPHLMHDLNLLRTRHLEVLLEESGHDISLAVMATEYFQEHRNRVEPFDDVPEVLQQLARHYTLISVTNGTSEIDKTPLAGLFHHSLTAAQVGHAKPHPAMLEEALKLADAKPGESLHIGDDPKRDVLPAQALGMQAVRVVRVDTKFSCGVEEEVETPDVLHINSLHELFNEIMD</sequence>
<dbReference type="Proteomes" id="UP000030856">
    <property type="component" value="Unassembled WGS sequence"/>
</dbReference>
<dbReference type="SUPFAM" id="SSF56784">
    <property type="entry name" value="HAD-like"/>
    <property type="match status" value="1"/>
</dbReference>
<dbReference type="SFLD" id="SFLDS00003">
    <property type="entry name" value="Haloacid_Dehalogenase"/>
    <property type="match status" value="1"/>
</dbReference>
<dbReference type="NCBIfam" id="TIGR01509">
    <property type="entry name" value="HAD-SF-IA-v3"/>
    <property type="match status" value="1"/>
</dbReference>
<dbReference type="NCBIfam" id="TIGR01549">
    <property type="entry name" value="HAD-SF-IA-v1"/>
    <property type="match status" value="1"/>
</dbReference>
<dbReference type="EMBL" id="JRAA01000001">
    <property type="protein sequence ID" value="KHF26497.1"/>
    <property type="molecule type" value="Genomic_DNA"/>
</dbReference>
<dbReference type="OrthoDB" id="367448at2"/>
<dbReference type="SFLD" id="SFLDG01129">
    <property type="entry name" value="C1.5:_HAD__Beta-PGM__Phosphata"/>
    <property type="match status" value="1"/>
</dbReference>
<dbReference type="GO" id="GO:0009231">
    <property type="term" value="P:riboflavin biosynthetic process"/>
    <property type="evidence" value="ECO:0007669"/>
    <property type="project" value="TreeGrafter"/>
</dbReference>
<accession>A0A0B0HD28</accession>
<dbReference type="Pfam" id="PF00702">
    <property type="entry name" value="Hydrolase"/>
    <property type="match status" value="1"/>
</dbReference>
<dbReference type="GO" id="GO:0016787">
    <property type="term" value="F:hydrolase activity"/>
    <property type="evidence" value="ECO:0007669"/>
    <property type="project" value="UniProtKB-KW"/>
</dbReference>
<dbReference type="PANTHER" id="PTHR46470:SF4">
    <property type="entry name" value="5-AMINO-6-(5-PHOSPHO-D-RIBITYLAMINO)URACIL PHOSPHATASE YIGB"/>
    <property type="match status" value="1"/>
</dbReference>
<comment type="caution">
    <text evidence="4">The sequence shown here is derived from an EMBL/GenBank/DDBJ whole genome shotgun (WGS) entry which is preliminary data.</text>
</comment>
<evidence type="ECO:0000256" key="2">
    <source>
        <dbReference type="ARBA" id="ARBA00022801"/>
    </source>
</evidence>
<reference evidence="4 5" key="1">
    <citation type="journal article" date="2014" name="BMC Genomics">
        <title>The genome of the intracellular bacterium of the coastal bivalve, Solemya velum: a blueprint for thriving in and out of symbiosis.</title>
        <authorList>
            <person name="Dmytrenko O."/>
            <person name="Russell S.L."/>
            <person name="Loo W.T."/>
            <person name="Fontanez K.M."/>
            <person name="Liao L."/>
            <person name="Roeselers G."/>
            <person name="Sharma R."/>
            <person name="Stewart F.J."/>
            <person name="Newton I.L."/>
            <person name="Woyke T."/>
            <person name="Wu D."/>
            <person name="Lang J.M."/>
            <person name="Eisen J.A."/>
            <person name="Cavanaugh C.M."/>
        </authorList>
    </citation>
    <scope>NUCLEOTIDE SEQUENCE [LARGE SCALE GENOMIC DNA]</scope>
    <source>
        <strain evidence="4 5">WH</strain>
    </source>
</reference>
<protein>
    <submittedName>
        <fullName evidence="4">Haloacid dehalogenase</fullName>
    </submittedName>
</protein>
<evidence type="ECO:0000313" key="5">
    <source>
        <dbReference type="Proteomes" id="UP000030856"/>
    </source>
</evidence>
<dbReference type="InterPro" id="IPR006439">
    <property type="entry name" value="HAD-SF_hydro_IA"/>
</dbReference>
<dbReference type="PANTHER" id="PTHR46470">
    <property type="entry name" value="N-ACYLNEURAMINATE-9-PHOSPHATASE"/>
    <property type="match status" value="1"/>
</dbReference>
<organism evidence="4 5">
    <name type="scientific">Solemya velum gill symbiont</name>
    <dbReference type="NCBI Taxonomy" id="2340"/>
    <lineage>
        <taxon>Bacteria</taxon>
        <taxon>Pseudomonadati</taxon>
        <taxon>Pseudomonadota</taxon>
        <taxon>Gammaproteobacteria</taxon>
        <taxon>sulfur-oxidizing symbionts</taxon>
    </lineage>
</organism>
<keyword evidence="3" id="KW-0460">Magnesium</keyword>
<proteinExistence type="predicted"/>
<evidence type="ECO:0000313" key="4">
    <source>
        <dbReference type="EMBL" id="KHF26497.1"/>
    </source>
</evidence>
<gene>
    <name evidence="4" type="ORF">JV46_17230</name>
</gene>
<dbReference type="STRING" id="2340.JV46_17230"/>
<dbReference type="InterPro" id="IPR036412">
    <property type="entry name" value="HAD-like_sf"/>
</dbReference>